<dbReference type="AlphaFoldDB" id="A0A172TQ44"/>
<reference evidence="2" key="1">
    <citation type="submission" date="2015-01" db="EMBL/GenBank/DDBJ databases">
        <title>Flavisolibacter sp./LCS9/ whole genome sequencing.</title>
        <authorList>
            <person name="Kim M.K."/>
            <person name="Srinivasan S."/>
            <person name="Lee J.-J."/>
        </authorList>
    </citation>
    <scope>NUCLEOTIDE SEQUENCE [LARGE SCALE GENOMIC DNA]</scope>
    <source>
        <strain evidence="2">LCS9</strain>
    </source>
</reference>
<accession>A0A172TQ44</accession>
<organism evidence="1 2">
    <name type="scientific">Flavisolibacter tropicus</name>
    <dbReference type="NCBI Taxonomy" id="1492898"/>
    <lineage>
        <taxon>Bacteria</taxon>
        <taxon>Pseudomonadati</taxon>
        <taxon>Bacteroidota</taxon>
        <taxon>Chitinophagia</taxon>
        <taxon>Chitinophagales</taxon>
        <taxon>Chitinophagaceae</taxon>
        <taxon>Flavisolibacter</taxon>
    </lineage>
</organism>
<dbReference type="EMBL" id="CP011390">
    <property type="protein sequence ID" value="ANE49165.1"/>
    <property type="molecule type" value="Genomic_DNA"/>
</dbReference>
<keyword evidence="2" id="KW-1185">Reference proteome</keyword>
<dbReference type="KEGG" id="fla:SY85_00250"/>
<sequence length="61" mass="7220">MRSPELTLTAAIEELDITEPQIEAEIPTLPLKLFTDHQEFEKQVQMLRDEYERKKPVGIYF</sequence>
<proteinExistence type="predicted"/>
<protein>
    <submittedName>
        <fullName evidence="1">Uncharacterized protein</fullName>
    </submittedName>
</protein>
<name>A0A172TQ44_9BACT</name>
<evidence type="ECO:0000313" key="1">
    <source>
        <dbReference type="EMBL" id="ANE49165.1"/>
    </source>
</evidence>
<dbReference type="STRING" id="1492898.SY85_00250"/>
<dbReference type="Proteomes" id="UP000077177">
    <property type="component" value="Chromosome"/>
</dbReference>
<reference evidence="1 2" key="2">
    <citation type="journal article" date="2016" name="Int. J. Syst. Evol. Microbiol.">
        <title>Flavisolibacter tropicus sp. nov., isolated from tropical soil.</title>
        <authorList>
            <person name="Lee J.J."/>
            <person name="Kang M.S."/>
            <person name="Kim G.S."/>
            <person name="Lee C.S."/>
            <person name="Lim S."/>
            <person name="Lee J."/>
            <person name="Roh S.H."/>
            <person name="Kang H."/>
            <person name="Ha J.M."/>
            <person name="Bae S."/>
            <person name="Jung H.Y."/>
            <person name="Kim M.K."/>
        </authorList>
    </citation>
    <scope>NUCLEOTIDE SEQUENCE [LARGE SCALE GENOMIC DNA]</scope>
    <source>
        <strain evidence="1 2">LCS9</strain>
    </source>
</reference>
<dbReference type="RefSeq" id="WP_066401193.1">
    <property type="nucleotide sequence ID" value="NZ_CP011390.1"/>
</dbReference>
<evidence type="ECO:0000313" key="2">
    <source>
        <dbReference type="Proteomes" id="UP000077177"/>
    </source>
</evidence>
<gene>
    <name evidence="1" type="ORF">SY85_00250</name>
</gene>